<keyword evidence="3 22" id="KW-0813">Transport</keyword>
<evidence type="ECO:0000256" key="15">
    <source>
        <dbReference type="ARBA" id="ARBA00023257"/>
    </source>
</evidence>
<evidence type="ECO:0000256" key="18">
    <source>
        <dbReference type="ARBA" id="ARBA00034112"/>
    </source>
</evidence>
<protein>
    <recommendedName>
        <fullName evidence="22">Glutamate receptor</fullName>
    </recommendedName>
</protein>
<dbReference type="KEGG" id="tng:GSTEN00011452G001"/>
<feature type="signal peptide" evidence="22">
    <location>
        <begin position="1"/>
        <end position="17"/>
    </location>
</feature>
<dbReference type="PANTHER" id="PTHR18966">
    <property type="entry name" value="IONOTROPIC GLUTAMATE RECEPTOR"/>
    <property type="match status" value="1"/>
</dbReference>
<dbReference type="Pfam" id="PF10613">
    <property type="entry name" value="Lig_chan-Glu_bd"/>
    <property type="match status" value="1"/>
</dbReference>
<dbReference type="GO" id="GO:0035235">
    <property type="term" value="P:ionotropic glutamate receptor signaling pathway"/>
    <property type="evidence" value="ECO:0007669"/>
    <property type="project" value="UniProtKB-ARBA"/>
</dbReference>
<evidence type="ECO:0000256" key="12">
    <source>
        <dbReference type="ARBA" id="ARBA00023157"/>
    </source>
</evidence>
<dbReference type="SUPFAM" id="SSF53850">
    <property type="entry name" value="Periplasmic binding protein-like II"/>
    <property type="match status" value="1"/>
</dbReference>
<comment type="caution">
    <text evidence="26">The sequence shown here is derived from an EMBL/GenBank/DDBJ whole genome shotgun (WGS) entry which is preliminary data.</text>
</comment>
<dbReference type="Gene3D" id="3.40.190.10">
    <property type="entry name" value="Periplasmic binding protein-like II"/>
    <property type="match status" value="3"/>
</dbReference>
<keyword evidence="5 22" id="KW-0812">Transmembrane</keyword>
<keyword evidence="10 22" id="KW-0406">Ion transport</keyword>
<proteinExistence type="inferred from homology"/>
<keyword evidence="14" id="KW-0325">Glycoprotein</keyword>
<dbReference type="FunFam" id="3.40.190.10:FF:000025">
    <property type="entry name" value="glutamate receptor ionotropic, NMDA 1 isoform X3"/>
    <property type="match status" value="1"/>
</dbReference>
<feature type="non-terminal residue" evidence="26">
    <location>
        <position position="1"/>
    </location>
</feature>
<evidence type="ECO:0000259" key="25">
    <source>
        <dbReference type="SMART" id="SM00918"/>
    </source>
</evidence>
<dbReference type="GO" id="GO:0017146">
    <property type="term" value="C:NMDA selective glutamate receptor complex"/>
    <property type="evidence" value="ECO:0007669"/>
    <property type="project" value="UniProtKB-ARBA"/>
</dbReference>
<dbReference type="AlphaFoldDB" id="Q4SWJ9"/>
<dbReference type="FunFam" id="3.40.190.10:FF:000012">
    <property type="entry name" value="glutamate receptor ionotropic, NMDA 1 isoform X2"/>
    <property type="match status" value="1"/>
</dbReference>
<feature type="binding site" evidence="19">
    <location>
        <position position="775"/>
    </location>
    <ligand>
        <name>L-glutamate</name>
        <dbReference type="ChEBI" id="CHEBI:29985"/>
    </ligand>
</feature>
<evidence type="ECO:0000259" key="24">
    <source>
        <dbReference type="SMART" id="SM00079"/>
    </source>
</evidence>
<feature type="binding site" evidence="19">
    <location>
        <position position="1076"/>
    </location>
    <ligand>
        <name>L-glutamate</name>
        <dbReference type="ChEBI" id="CHEBI:29985"/>
    </ligand>
</feature>
<evidence type="ECO:0000256" key="21">
    <source>
        <dbReference type="PIRSR" id="PIRSR601508-3"/>
    </source>
</evidence>
<accession>Q4SWJ9</accession>
<keyword evidence="9 22" id="KW-0770">Synapse</keyword>
<dbReference type="InterPro" id="IPR001320">
    <property type="entry name" value="Iontro_rcpt_C"/>
</dbReference>
<evidence type="ECO:0000313" key="26">
    <source>
        <dbReference type="EMBL" id="CAF94983.1"/>
    </source>
</evidence>
<dbReference type="InterPro" id="IPR001508">
    <property type="entry name" value="Iono_Glu_rcpt_met"/>
</dbReference>
<feature type="site" description="Crucial to convey clamshell closure to channel opening" evidence="20">
    <location>
        <position position="951"/>
    </location>
</feature>
<evidence type="ECO:0000256" key="1">
    <source>
        <dbReference type="ARBA" id="ARBA00004651"/>
    </source>
</evidence>
<evidence type="ECO:0000256" key="6">
    <source>
        <dbReference type="ARBA" id="ARBA00022837"/>
    </source>
</evidence>
<dbReference type="PRINTS" id="PR00177">
    <property type="entry name" value="NMDARECEPTOR"/>
</dbReference>
<dbReference type="SMART" id="SM00079">
    <property type="entry name" value="PBPe"/>
    <property type="match status" value="1"/>
</dbReference>
<dbReference type="Gene3D" id="3.40.50.2300">
    <property type="match status" value="3"/>
</dbReference>
<evidence type="ECO:0000256" key="7">
    <source>
        <dbReference type="ARBA" id="ARBA00022842"/>
    </source>
</evidence>
<comment type="function">
    <text evidence="22">Receptor for glutamate that functions as a ligand-gated ion channel in the central nervous system and plays an important role in excitatory synaptic transmission. L-glutamate acts as an excitatory neurotransmitter at many synapses in the central nervous system.</text>
</comment>
<evidence type="ECO:0000256" key="5">
    <source>
        <dbReference type="ARBA" id="ARBA00022692"/>
    </source>
</evidence>
<dbReference type="SUPFAM" id="SSF53822">
    <property type="entry name" value="Periplasmic binding protein-like I"/>
    <property type="match status" value="2"/>
</dbReference>
<keyword evidence="8 22" id="KW-1133">Transmembrane helix</keyword>
<dbReference type="Gene3D" id="1.10.287.70">
    <property type="match status" value="1"/>
</dbReference>
<keyword evidence="4 22" id="KW-1003">Cell membrane</keyword>
<dbReference type="GO" id="GO:0038023">
    <property type="term" value="F:signaling receptor activity"/>
    <property type="evidence" value="ECO:0007669"/>
    <property type="project" value="InterPro"/>
</dbReference>
<feature type="chain" id="PRO_5027133541" description="Glutamate receptor" evidence="22">
    <location>
        <begin position="18"/>
        <end position="1223"/>
    </location>
</feature>
<feature type="transmembrane region" description="Helical" evidence="22">
    <location>
        <begin position="919"/>
        <end position="944"/>
    </location>
</feature>
<dbReference type="InterPro" id="IPR028082">
    <property type="entry name" value="Peripla_BP_I"/>
</dbReference>
<dbReference type="FunFam" id="3.40.50.2300:FF:000025">
    <property type="entry name" value="glutamate receptor ionotropic, NMDA 1 isoform X1"/>
    <property type="match status" value="1"/>
</dbReference>
<evidence type="ECO:0000256" key="9">
    <source>
        <dbReference type="ARBA" id="ARBA00023018"/>
    </source>
</evidence>
<feature type="binding site" evidence="19">
    <location>
        <position position="782"/>
    </location>
    <ligand>
        <name>L-glutamate</name>
        <dbReference type="ChEBI" id="CHEBI:29985"/>
    </ligand>
</feature>
<keyword evidence="13 22" id="KW-0675">Receptor</keyword>
<dbReference type="InterPro" id="IPR015683">
    <property type="entry name" value="Ionotropic_Glu_rcpt"/>
</dbReference>
<comment type="subcellular location">
    <subcellularLocation>
        <location evidence="1">Cell membrane</location>
        <topology evidence="1">Multi-pass membrane protein</topology>
    </subcellularLocation>
    <subcellularLocation>
        <location evidence="22">Postsynaptic cell membrane</location>
        <topology evidence="22">Multi-pass membrane protein</topology>
    </subcellularLocation>
    <subcellularLocation>
        <location evidence="18">Postsynaptic density membrane</location>
    </subcellularLocation>
</comment>
<sequence length="1223" mass="135192">VLLLAVLQCCSVARCGCEPRLVNIGAVLSQKRYEQVFKDAVSQANSLYGRDKFKMNAISVTHKPNAIQMALSVCEDLISNQVYAILVSHPPQSNDHLTPTPVSYTAGFYRIPVVGLTTRMSIYSDKSIHLSFLRTVPPYSHQAQVWFDLMREFRWNHIILIVSDDHEGRAAQKRLETLLEERETKTKNRNYENLDQHNFDFRRTPKAEKVLLFSQDTNLTSLLLEAKDLEARVIILSASEDEAAGVYRAARHLNMTGSGYVWLVGEREMTGKALTEAPDGTPSSSVALPPPSSSSALLPSTHLFLTGAVQRCHHQGSPPEPIRPLIRVSFFLFIRPSTRRQNWLNSASPRRSSGSAGKHLCCAPKPAESLLLRQGASAAAVQQLFVSAAISHHVTGCFTLKAASATSGRVADPVKLLKQPMLMLLACVFGEGTMVTVSKRVTVTTELKTVVLLGLQLINGKNESAHIADAVAVVAQALQELFEKENITEPPRGCVGNTNIWRTGPLFKRSEPDGLLLSAPWHLHHLHHHHPPHRHRHGNTGCSAGSTWTRMLLQTVLRLHAGCGGLGGSCDLVPLSGWLPRVLMSSKYPDGLTGRIEFNDDGDRRFATYSILNYQQKPSRLVQVGVFNGSQVVINPQRKIIWPGGELEKPVGYQMSTKLKIVTIHQEPFVYVKPTKPDGTCTEEYTVNGVLIKKVICTGPNGTIPGQPIVPQCCYGFCIDLLIKLAMSMNFTYEVHLVADGKFGTQERVNNSNKKEWNGMMGELLGGLADMIVAPLTINNERAQYIEFSKPFKYQGLTILVKKEIPRSTLDSFMQPFQSTLWLLVGLSVHVVAVMLYLLDRFRSVSRQPQAPHPLTRDSRGRGRSPYPQTKMCVCVCVSSPFGRFKVNSEEEEEDALTLSSAMWFSWGVLLNSGIGEGFWVWCGRFAMIIVASYTANLAAFLVLDRPEERITGINDPRVRYHAIVLLLLASGGARAPPAGPPACCSSSLLAAAEPVRQVHLRHRQAELGGHLLPAAGGAQHHVPPHGEAQLRERRRGHPGCPRQVGSSGEQRPLRPLQVPHLSSSPCSKLHAFIWDSAVLEFEASQKCDLVTTGELFFRSGFGIGMRKDSPWKQNVSLAILSSHENGFMEDLDKTWVRYQECDSRSNAPATLTFENMAGVFMLVAGGIVAGIFLIFIEIAYKRHKDARRKQMQLPSPPSTCGGRTCSRTRLTSLDSSTYQIRP</sequence>
<evidence type="ECO:0000256" key="11">
    <source>
        <dbReference type="ARBA" id="ARBA00023136"/>
    </source>
</evidence>
<evidence type="ECO:0000256" key="17">
    <source>
        <dbReference type="ARBA" id="ARBA00023303"/>
    </source>
</evidence>
<dbReference type="InterPro" id="IPR001828">
    <property type="entry name" value="ANF_lig-bd_rcpt"/>
</dbReference>
<dbReference type="SMART" id="SM00918">
    <property type="entry name" value="Lig_chan-Glu_bd"/>
    <property type="match status" value="1"/>
</dbReference>
<evidence type="ECO:0000256" key="23">
    <source>
        <dbReference type="SAM" id="MobiDB-lite"/>
    </source>
</evidence>
<dbReference type="CDD" id="cd13719">
    <property type="entry name" value="PBP2_iGluR_NMDA_Nr1"/>
    <property type="match status" value="1"/>
</dbReference>
<keyword evidence="16 22" id="KW-1071">Ligand-gated ion channel</keyword>
<evidence type="ECO:0000256" key="2">
    <source>
        <dbReference type="ARBA" id="ARBA00005374"/>
    </source>
</evidence>
<keyword evidence="15 22" id="KW-0628">Postsynaptic cell membrane</keyword>
<feature type="transmembrane region" description="Helical" evidence="22">
    <location>
        <begin position="821"/>
        <end position="839"/>
    </location>
</feature>
<organism evidence="26">
    <name type="scientific">Tetraodon nigroviridis</name>
    <name type="common">Spotted green pufferfish</name>
    <name type="synonym">Chelonodon nigroviridis</name>
    <dbReference type="NCBI Taxonomy" id="99883"/>
    <lineage>
        <taxon>Eukaryota</taxon>
        <taxon>Metazoa</taxon>
        <taxon>Chordata</taxon>
        <taxon>Craniata</taxon>
        <taxon>Vertebrata</taxon>
        <taxon>Euteleostomi</taxon>
        <taxon>Actinopterygii</taxon>
        <taxon>Neopterygii</taxon>
        <taxon>Teleostei</taxon>
        <taxon>Neoteleostei</taxon>
        <taxon>Acanthomorphata</taxon>
        <taxon>Eupercaria</taxon>
        <taxon>Tetraodontiformes</taxon>
        <taxon>Tetradontoidea</taxon>
        <taxon>Tetraodontidae</taxon>
        <taxon>Tetraodon</taxon>
    </lineage>
</organism>
<evidence type="ECO:0000256" key="3">
    <source>
        <dbReference type="ARBA" id="ARBA00022448"/>
    </source>
</evidence>
<dbReference type="GO" id="GO:0015276">
    <property type="term" value="F:ligand-gated monoatomic ion channel activity"/>
    <property type="evidence" value="ECO:0007669"/>
    <property type="project" value="InterPro"/>
</dbReference>
<dbReference type="Pfam" id="PF01094">
    <property type="entry name" value="ANF_receptor"/>
    <property type="match status" value="1"/>
</dbReference>
<evidence type="ECO:0000256" key="10">
    <source>
        <dbReference type="ARBA" id="ARBA00023065"/>
    </source>
</evidence>
<evidence type="ECO:0000256" key="22">
    <source>
        <dbReference type="RuleBase" id="RU367118"/>
    </source>
</evidence>
<dbReference type="GO" id="GO:0098839">
    <property type="term" value="C:postsynaptic density membrane"/>
    <property type="evidence" value="ECO:0007669"/>
    <property type="project" value="UniProtKB-SubCell"/>
</dbReference>
<feature type="domain" description="Ionotropic glutamate receptor C-terminal" evidence="24">
    <location>
        <begin position="694"/>
        <end position="1139"/>
    </location>
</feature>
<dbReference type="InterPro" id="IPR019594">
    <property type="entry name" value="Glu/Gly-bd"/>
</dbReference>
<feature type="transmembrane region" description="Helical" evidence="22">
    <location>
        <begin position="1157"/>
        <end position="1181"/>
    </location>
</feature>
<keyword evidence="6" id="KW-0106">Calcium</keyword>
<evidence type="ECO:0000256" key="16">
    <source>
        <dbReference type="ARBA" id="ARBA00023286"/>
    </source>
</evidence>
<gene>
    <name evidence="26" type="ORF">GSTENG00011452001</name>
</gene>
<comment type="similarity">
    <text evidence="2">Belongs to the glutamate-gated ion channel (TC 1.A.10.1) family. NR1/GRIN1 subfamily.</text>
</comment>
<keyword evidence="7" id="KW-0460">Magnesium</keyword>
<reference evidence="26" key="1">
    <citation type="journal article" date="2004" name="Nature">
        <title>Genome duplication in the teleost fish Tetraodon nigroviridis reveals the early vertebrate proto-karyotype.</title>
        <authorList>
            <person name="Jaillon O."/>
            <person name="Aury J.-M."/>
            <person name="Brunet F."/>
            <person name="Petit J.-L."/>
            <person name="Stange-Thomann N."/>
            <person name="Mauceli E."/>
            <person name="Bouneau L."/>
            <person name="Fischer C."/>
            <person name="Ozouf-Costaz C."/>
            <person name="Bernot A."/>
            <person name="Nicaud S."/>
            <person name="Jaffe D."/>
            <person name="Fisher S."/>
            <person name="Lutfalla G."/>
            <person name="Dossat C."/>
            <person name="Segurens B."/>
            <person name="Dasilva C."/>
            <person name="Salanoubat M."/>
            <person name="Levy M."/>
            <person name="Boudet N."/>
            <person name="Castellano S."/>
            <person name="Anthouard V."/>
            <person name="Jubin C."/>
            <person name="Castelli V."/>
            <person name="Katinka M."/>
            <person name="Vacherie B."/>
            <person name="Biemont C."/>
            <person name="Skalli Z."/>
            <person name="Cattolico L."/>
            <person name="Poulain J."/>
            <person name="De Berardinis V."/>
            <person name="Cruaud C."/>
            <person name="Duprat S."/>
            <person name="Brottier P."/>
            <person name="Coutanceau J.-P."/>
            <person name="Gouzy J."/>
            <person name="Parra G."/>
            <person name="Lardier G."/>
            <person name="Chapple C."/>
            <person name="McKernan K.J."/>
            <person name="McEwan P."/>
            <person name="Bosak S."/>
            <person name="Kellis M."/>
            <person name="Volff J.-N."/>
            <person name="Guigo R."/>
            <person name="Zody M.C."/>
            <person name="Mesirov J."/>
            <person name="Lindblad-Toh K."/>
            <person name="Birren B."/>
            <person name="Nusbaum C."/>
            <person name="Kahn D."/>
            <person name="Robinson-Rechavi M."/>
            <person name="Laudet V."/>
            <person name="Schachter V."/>
            <person name="Quetier F."/>
            <person name="Saurin W."/>
            <person name="Scarpelli C."/>
            <person name="Wincker P."/>
            <person name="Lander E.S."/>
            <person name="Weissenbach J."/>
            <person name="Roest Crollius H."/>
        </authorList>
    </citation>
    <scope>NUCLEOTIDE SEQUENCE [LARGE SCALE GENOMIC DNA]</scope>
</reference>
<evidence type="ECO:0000256" key="8">
    <source>
        <dbReference type="ARBA" id="ARBA00022989"/>
    </source>
</evidence>
<evidence type="ECO:0000256" key="20">
    <source>
        <dbReference type="PIRSR" id="PIRSR601508-2"/>
    </source>
</evidence>
<keyword evidence="17 22" id="KW-0407">Ion channel</keyword>
<dbReference type="InterPro" id="IPR049872">
    <property type="entry name" value="NMDA1-like_ligand-bd"/>
</dbReference>
<name>Q4SWJ9_TETNG</name>
<dbReference type="EMBL" id="CAAE01013614">
    <property type="protein sequence ID" value="CAF94983.1"/>
    <property type="molecule type" value="Genomic_DNA"/>
</dbReference>
<keyword evidence="12 21" id="KW-1015">Disulfide bond</keyword>
<feature type="disulfide bond" evidence="21">
    <location>
        <begin position="1088"/>
        <end position="1142"/>
    </location>
</feature>
<evidence type="ECO:0000256" key="19">
    <source>
        <dbReference type="PIRSR" id="PIRSR601508-1"/>
    </source>
</evidence>
<feature type="binding site" evidence="19">
    <location>
        <position position="777"/>
    </location>
    <ligand>
        <name>L-glutamate</name>
        <dbReference type="ChEBI" id="CHEBI:29985"/>
    </ligand>
</feature>
<keyword evidence="22" id="KW-0732">Signal</keyword>
<evidence type="ECO:0000256" key="4">
    <source>
        <dbReference type="ARBA" id="ARBA00022475"/>
    </source>
</evidence>
<dbReference type="OrthoDB" id="5984008at2759"/>
<dbReference type="Pfam" id="PF00060">
    <property type="entry name" value="Lig_chan"/>
    <property type="match status" value="1"/>
</dbReference>
<reference evidence="26" key="2">
    <citation type="submission" date="2004-02" db="EMBL/GenBank/DDBJ databases">
        <authorList>
            <consortium name="Genoscope"/>
            <consortium name="Whitehead Institute Centre for Genome Research"/>
        </authorList>
    </citation>
    <scope>NUCLEOTIDE SEQUENCE</scope>
</reference>
<keyword evidence="11 22" id="KW-0472">Membrane</keyword>
<feature type="region of interest" description="Disordered" evidence="23">
    <location>
        <begin position="1018"/>
        <end position="1056"/>
    </location>
</feature>
<feature type="domain" description="Ionotropic glutamate receptor L-glutamate and glycine-binding" evidence="25">
    <location>
        <begin position="700"/>
        <end position="766"/>
    </location>
</feature>
<evidence type="ECO:0000256" key="13">
    <source>
        <dbReference type="ARBA" id="ARBA00023170"/>
    </source>
</evidence>
<evidence type="ECO:0000256" key="14">
    <source>
        <dbReference type="ARBA" id="ARBA00023180"/>
    </source>
</evidence>